<comment type="caution">
    <text evidence="8">The sequence shown here is derived from an EMBL/GenBank/DDBJ whole genome shotgun (WGS) entry which is preliminary data.</text>
</comment>
<reference evidence="8 9" key="1">
    <citation type="journal article" date="2019" name="Int. J. Syst. Evol. Microbiol.">
        <title>The Global Catalogue of Microorganisms (GCM) 10K type strain sequencing project: providing services to taxonomists for standard genome sequencing and annotation.</title>
        <authorList>
            <consortium name="The Broad Institute Genomics Platform"/>
            <consortium name="The Broad Institute Genome Sequencing Center for Infectious Disease"/>
            <person name="Wu L."/>
            <person name="Ma J."/>
        </authorList>
    </citation>
    <scope>NUCLEOTIDE SEQUENCE [LARGE SCALE GENOMIC DNA]</scope>
    <source>
        <strain evidence="8 9">JCM 10425</strain>
    </source>
</reference>
<evidence type="ECO:0000256" key="2">
    <source>
        <dbReference type="ARBA" id="ARBA00009677"/>
    </source>
</evidence>
<keyword evidence="8" id="KW-0966">Cell projection</keyword>
<evidence type="ECO:0000313" key="9">
    <source>
        <dbReference type="Proteomes" id="UP001500967"/>
    </source>
</evidence>
<feature type="domain" description="Flagellar basal body rod protein N-terminal" evidence="7">
    <location>
        <begin position="12"/>
        <end position="34"/>
    </location>
</feature>
<protein>
    <recommendedName>
        <fullName evidence="3 6">Flagellar basal body rod protein FlgB</fullName>
    </recommendedName>
</protein>
<comment type="subunit">
    <text evidence="6">The basal body constitutes a major portion of the flagellar organelle and consists of a number of rings mounted on a central rod.</text>
</comment>
<evidence type="ECO:0000256" key="4">
    <source>
        <dbReference type="ARBA" id="ARBA00023143"/>
    </source>
</evidence>
<accession>A0ABN0U9R6</accession>
<dbReference type="RefSeq" id="WP_344649540.1">
    <property type="nucleotide sequence ID" value="NZ_BAAAGX010000012.1"/>
</dbReference>
<evidence type="ECO:0000256" key="3">
    <source>
        <dbReference type="ARBA" id="ARBA00014376"/>
    </source>
</evidence>
<dbReference type="PROSITE" id="PS00588">
    <property type="entry name" value="FLAGELLA_BB_ROD"/>
    <property type="match status" value="1"/>
</dbReference>
<keyword evidence="8" id="KW-0282">Flagellum</keyword>
<comment type="similarity">
    <text evidence="2 6">Belongs to the flagella basal body rod proteins family.</text>
</comment>
<keyword evidence="9" id="KW-1185">Reference proteome</keyword>
<dbReference type="InterPro" id="IPR006300">
    <property type="entry name" value="FlgB"/>
</dbReference>
<proteinExistence type="inferred from homology"/>
<keyword evidence="4 6" id="KW-0975">Bacterial flagellum</keyword>
<evidence type="ECO:0000256" key="5">
    <source>
        <dbReference type="ARBA" id="ARBA00024934"/>
    </source>
</evidence>
<dbReference type="EMBL" id="BAAAGX010000012">
    <property type="protein sequence ID" value="GAA0243443.1"/>
    <property type="molecule type" value="Genomic_DNA"/>
</dbReference>
<name>A0ABN0U9R6_9ACTN</name>
<organism evidence="8 9">
    <name type="scientific">Cryptosporangium japonicum</name>
    <dbReference type="NCBI Taxonomy" id="80872"/>
    <lineage>
        <taxon>Bacteria</taxon>
        <taxon>Bacillati</taxon>
        <taxon>Actinomycetota</taxon>
        <taxon>Actinomycetes</taxon>
        <taxon>Cryptosporangiales</taxon>
        <taxon>Cryptosporangiaceae</taxon>
        <taxon>Cryptosporangium</taxon>
    </lineage>
</organism>
<keyword evidence="8" id="KW-0969">Cilium</keyword>
<evidence type="ECO:0000256" key="6">
    <source>
        <dbReference type="PIRNR" id="PIRNR002889"/>
    </source>
</evidence>
<evidence type="ECO:0000313" key="8">
    <source>
        <dbReference type="EMBL" id="GAA0243443.1"/>
    </source>
</evidence>
<gene>
    <name evidence="8" type="primary">flgB</name>
    <name evidence="8" type="ORF">GCM10009539_31090</name>
</gene>
<evidence type="ECO:0000256" key="1">
    <source>
        <dbReference type="ARBA" id="ARBA00004117"/>
    </source>
</evidence>
<sequence length="132" mass="14098">MFDSVTSTVLKTAMDGLALRQRVTADNVANIDTPQFLAGRVQFEDALRQAVDAGQGFGGETRAAISRAALADEATQPSMARSLEPTRINGNNVNLDHEVISNVDTQLRYQLMIRAMDDQYGGIRTVAAGGGA</sequence>
<dbReference type="Proteomes" id="UP001500967">
    <property type="component" value="Unassembled WGS sequence"/>
</dbReference>
<dbReference type="PIRSF" id="PIRSF002889">
    <property type="entry name" value="Rod_FlgB"/>
    <property type="match status" value="1"/>
</dbReference>
<dbReference type="InterPro" id="IPR001444">
    <property type="entry name" value="Flag_bb_rod_N"/>
</dbReference>
<dbReference type="Pfam" id="PF00460">
    <property type="entry name" value="Flg_bb_rod"/>
    <property type="match status" value="1"/>
</dbReference>
<evidence type="ECO:0000259" key="7">
    <source>
        <dbReference type="Pfam" id="PF00460"/>
    </source>
</evidence>
<dbReference type="InterPro" id="IPR019776">
    <property type="entry name" value="Flagellar_basal_body_rod_CS"/>
</dbReference>
<dbReference type="NCBIfam" id="TIGR01396">
    <property type="entry name" value="FlgB"/>
    <property type="match status" value="1"/>
</dbReference>
<comment type="subcellular location">
    <subcellularLocation>
        <location evidence="1 6">Bacterial flagellum basal body</location>
    </subcellularLocation>
</comment>
<comment type="function">
    <text evidence="5 6">Structural component of flagellum, the bacterial motility apparatus. Part of the rod structure of flagellar basal body.</text>
</comment>